<dbReference type="PANTHER" id="PTHR11177:SF308">
    <property type="entry name" value="CHITINASE A"/>
    <property type="match status" value="1"/>
</dbReference>
<evidence type="ECO:0000256" key="2">
    <source>
        <dbReference type="ARBA" id="ARBA00023024"/>
    </source>
</evidence>
<name>A0ABW2YFI3_9GAMM</name>
<evidence type="ECO:0000256" key="6">
    <source>
        <dbReference type="RuleBase" id="RU000489"/>
    </source>
</evidence>
<dbReference type="InterPro" id="IPR017853">
    <property type="entry name" value="GH"/>
</dbReference>
<keyword evidence="2" id="KW-0146">Chitin degradation</keyword>
<accession>A0ABW2YFI3</accession>
<gene>
    <name evidence="9" type="ORF">ACFQ0E_13660</name>
</gene>
<keyword evidence="1 6" id="KW-0378">Hydrolase</keyword>
<dbReference type="Gene3D" id="3.20.20.80">
    <property type="entry name" value="Glycosidases"/>
    <property type="match status" value="1"/>
</dbReference>
<reference evidence="10" key="1">
    <citation type="journal article" date="2019" name="Int. J. Syst. Evol. Microbiol.">
        <title>The Global Catalogue of Microorganisms (GCM) 10K type strain sequencing project: providing services to taxonomists for standard genome sequencing and annotation.</title>
        <authorList>
            <consortium name="The Broad Institute Genomics Platform"/>
            <consortium name="The Broad Institute Genome Sequencing Center for Infectious Disease"/>
            <person name="Wu L."/>
            <person name="Ma J."/>
        </authorList>
    </citation>
    <scope>NUCLEOTIDE SEQUENCE [LARGE SCALE GENOMIC DNA]</scope>
    <source>
        <strain evidence="10">CCUG 55585</strain>
    </source>
</reference>
<dbReference type="PANTHER" id="PTHR11177">
    <property type="entry name" value="CHITINASE"/>
    <property type="match status" value="1"/>
</dbReference>
<dbReference type="SUPFAM" id="SSF51055">
    <property type="entry name" value="Carbohydrate binding domain"/>
    <property type="match status" value="2"/>
</dbReference>
<evidence type="ECO:0000313" key="9">
    <source>
        <dbReference type="EMBL" id="MFD0726643.1"/>
    </source>
</evidence>
<protein>
    <submittedName>
        <fullName evidence="9">Chitinase C-terminal domain-containing protein</fullName>
    </submittedName>
</protein>
<dbReference type="InterPro" id="IPR009470">
    <property type="entry name" value="Chi_C"/>
</dbReference>
<keyword evidence="7" id="KW-0732">Signal</keyword>
<dbReference type="InterPro" id="IPR036573">
    <property type="entry name" value="CBM_sf_5/12"/>
</dbReference>
<dbReference type="InterPro" id="IPR029070">
    <property type="entry name" value="Chitinase_insertion_sf"/>
</dbReference>
<dbReference type="InterPro" id="IPR011583">
    <property type="entry name" value="Chitinase_II/V-like_cat"/>
</dbReference>
<dbReference type="SMART" id="SM00495">
    <property type="entry name" value="ChtBD3"/>
    <property type="match status" value="2"/>
</dbReference>
<feature type="domain" description="GH18" evidence="8">
    <location>
        <begin position="213"/>
        <end position="681"/>
    </location>
</feature>
<dbReference type="EMBL" id="JBHTIF010000002">
    <property type="protein sequence ID" value="MFD0726643.1"/>
    <property type="molecule type" value="Genomic_DNA"/>
</dbReference>
<dbReference type="SUPFAM" id="SSF54556">
    <property type="entry name" value="Chitinase insertion domain"/>
    <property type="match status" value="1"/>
</dbReference>
<keyword evidence="5" id="KW-0624">Polysaccharide degradation</keyword>
<evidence type="ECO:0000259" key="8">
    <source>
        <dbReference type="PROSITE" id="PS51910"/>
    </source>
</evidence>
<comment type="caution">
    <text evidence="9">The sequence shown here is derived from an EMBL/GenBank/DDBJ whole genome shotgun (WGS) entry which is preliminary data.</text>
</comment>
<proteinExistence type="predicted"/>
<dbReference type="Pfam" id="PF06483">
    <property type="entry name" value="ChiC"/>
    <property type="match status" value="1"/>
</dbReference>
<dbReference type="SUPFAM" id="SSF51445">
    <property type="entry name" value="(Trans)glycosidases"/>
    <property type="match status" value="1"/>
</dbReference>
<evidence type="ECO:0000256" key="4">
    <source>
        <dbReference type="ARBA" id="ARBA00023295"/>
    </source>
</evidence>
<keyword evidence="4 6" id="KW-0326">Glycosidase</keyword>
<evidence type="ECO:0000256" key="3">
    <source>
        <dbReference type="ARBA" id="ARBA00023277"/>
    </source>
</evidence>
<dbReference type="Gene3D" id="2.10.10.20">
    <property type="entry name" value="Carbohydrate-binding module superfamily 5/12"/>
    <property type="match status" value="2"/>
</dbReference>
<dbReference type="Gene3D" id="3.10.50.10">
    <property type="match status" value="1"/>
</dbReference>
<dbReference type="RefSeq" id="WP_386824678.1">
    <property type="nucleotide sequence ID" value="NZ_JBHTIF010000002.1"/>
</dbReference>
<dbReference type="CDD" id="cd12215">
    <property type="entry name" value="ChiC_BD"/>
    <property type="match status" value="2"/>
</dbReference>
<dbReference type="SMART" id="SM00636">
    <property type="entry name" value="Glyco_18"/>
    <property type="match status" value="1"/>
</dbReference>
<dbReference type="PROSITE" id="PS51910">
    <property type="entry name" value="GH18_2"/>
    <property type="match status" value="1"/>
</dbReference>
<dbReference type="InterPro" id="IPR003610">
    <property type="entry name" value="CBM5/12"/>
</dbReference>
<dbReference type="InterPro" id="IPR050314">
    <property type="entry name" value="Glycosyl_Hydrlase_18"/>
</dbReference>
<evidence type="ECO:0000256" key="5">
    <source>
        <dbReference type="ARBA" id="ARBA00023326"/>
    </source>
</evidence>
<organism evidence="9 10">
    <name type="scientific">Lysobacter brunescens</name>
    <dbReference type="NCBI Taxonomy" id="262323"/>
    <lineage>
        <taxon>Bacteria</taxon>
        <taxon>Pseudomonadati</taxon>
        <taxon>Pseudomonadota</taxon>
        <taxon>Gammaproteobacteria</taxon>
        <taxon>Lysobacterales</taxon>
        <taxon>Lysobacteraceae</taxon>
        <taxon>Lysobacter</taxon>
    </lineage>
</organism>
<sequence length="851" mass="91814">MLRSSLSVKIGVMAVITSAAAWQLHGTVSTKFAPGARNVAVAAACTDPAWSATAVYNGGQRVTHESKTYEAKWWSQGNLPTAGDPWKFIANCGGDSGGGGTTPPGGCPDPVWSATLAYSGGQRVTHESKTYQAKWWTQGNVPSAGDPWAFVANCGSGGGGTNPPGDTLVTVPAPTGHLLCLPERLARTPDIDVPYCHTYQTGGKEKLANQSRRRIIGYFTSWRTGKNGQPAYLANDIPWGKLTHINYAFAHVDANNRISVGENVPGNAATDMSWPGVAGAELDPSLPYKGHFNLLTKHKRLNPAVRTLISVGGWAETGGYFDAGSNRINSGGFYSMTINADGSINQAGIDAFADSSVAFLRKYGFDGLDIDYEYPTSMLDAGNPLDWAVANPRRAHLNKGYNALMKTLREKLDRAAAQDGRYYQLTAAVPASGYLLRGMEAFDSLKYLDFVNVMSYDLHGAWNEFVGPNAALFDDGKDAELVRWNVYSSAQYGGIGYLNTDWAWHYYRGALPGSRINIGVPYYSRGWRNVTGGTNGLWGKALKSGGCPIGLTTCGDGAMGIDNLWHDEEQGREVGAGSNPMWHAKNLERQHGGSYLASYGLDPSRPENQITGNYQRFYDATLVAPWLWNATKKVFLSTEDEVSIARKAAWAERNDVGGVMFWELAGDYAWHPQRNNGQGEYFIGTTLTTLLHDTFSRATVTPVQVQAPTIAAPTAAIDVRFALAGFALGDSNYPISPKLTITNRSTRALPGGTEFQFDVPTAAPANMSDQSGFGLRTVVTGHSGNNIGGLKGDFHRVAVKLPAWQTLAAGQSVTLTIVYQYPISGPSNYTVALGGKSYAIREEKPWLPYLP</sequence>
<dbReference type="PROSITE" id="PS01095">
    <property type="entry name" value="GH18_1"/>
    <property type="match status" value="1"/>
</dbReference>
<evidence type="ECO:0000256" key="1">
    <source>
        <dbReference type="ARBA" id="ARBA00022801"/>
    </source>
</evidence>
<dbReference type="Pfam" id="PF02839">
    <property type="entry name" value="CBM_5_12"/>
    <property type="match status" value="2"/>
</dbReference>
<feature type="chain" id="PRO_5047343957" evidence="7">
    <location>
        <begin position="22"/>
        <end position="851"/>
    </location>
</feature>
<dbReference type="InterPro" id="IPR001223">
    <property type="entry name" value="Glyco_hydro18_cat"/>
</dbReference>
<keyword evidence="10" id="KW-1185">Reference proteome</keyword>
<dbReference type="Pfam" id="PF00704">
    <property type="entry name" value="Glyco_hydro_18"/>
    <property type="match status" value="1"/>
</dbReference>
<evidence type="ECO:0000313" key="10">
    <source>
        <dbReference type="Proteomes" id="UP001597110"/>
    </source>
</evidence>
<dbReference type="Proteomes" id="UP001597110">
    <property type="component" value="Unassembled WGS sequence"/>
</dbReference>
<dbReference type="InterPro" id="IPR001579">
    <property type="entry name" value="Glyco_hydro_18_chit_AS"/>
</dbReference>
<feature type="signal peptide" evidence="7">
    <location>
        <begin position="1"/>
        <end position="21"/>
    </location>
</feature>
<dbReference type="CDD" id="cd06548">
    <property type="entry name" value="GH18_chitinase"/>
    <property type="match status" value="1"/>
</dbReference>
<keyword evidence="3" id="KW-0119">Carbohydrate metabolism</keyword>
<evidence type="ECO:0000256" key="7">
    <source>
        <dbReference type="SAM" id="SignalP"/>
    </source>
</evidence>